<comment type="caution">
    <text evidence="1">The sequence shown here is derived from an EMBL/GenBank/DDBJ whole genome shotgun (WGS) entry which is preliminary data.</text>
</comment>
<dbReference type="Proteomes" id="UP001148629">
    <property type="component" value="Unassembled WGS sequence"/>
</dbReference>
<evidence type="ECO:0000313" key="1">
    <source>
        <dbReference type="EMBL" id="KAJ3528658.1"/>
    </source>
</evidence>
<protein>
    <submittedName>
        <fullName evidence="1">Uncharacterized protein</fullName>
    </submittedName>
</protein>
<dbReference type="EMBL" id="JANRMS010001381">
    <property type="protein sequence ID" value="KAJ3528658.1"/>
    <property type="molecule type" value="Genomic_DNA"/>
</dbReference>
<evidence type="ECO:0000313" key="2">
    <source>
        <dbReference type="Proteomes" id="UP001148629"/>
    </source>
</evidence>
<sequence>MSLVCCCKFHRFLPQAASPPVLQDVALQPTSPPALAAEHCQQEPELRHQRSLIGLSDTAWAISDPHSSFENDSTIHQPIDDESDSDHDQPQAAKKTGGTFDTVCNRLIQTFSHEDKSKHPSTSSLGNSEEEIARRAELRRLMRQRIQDELQTEQPDEIEKKSVSGTHCIASVVNLAVPTAGPRDAIEFAVTKSHSLDTRGARTNRDLPQQPNDAQEPHDGNTGQTRDLLDKTSPTGGEDMAENDAGKVDSSLLTSTGQLPTQTARRGKTEQSHSPKSFQLSNSATRLDRILGPDNSFNSRHASFSGDGHSALGVWLIAQGLRSRDNSTLHFDDDDDAEEAEGPDGIPAGSRPRLGGEEKNAADSEAQTPSRIQDKPFPDKPPVVPSTTAVEEPNIDWKVQNCKLNMSPRLDSQNNQITISARPENVAGPSTKATALNYFADNTSSQYPSKFQTSPSRSEQNLYSLDLKDLEGMELSPFKWQNQSSQDKESSDEQQRNPAAGSRHRTEPYLRDKDQNTQNSGQITHNAASQPPSESASFLQREAELETIERRFGAFWAHKKPAKQPNSRFQEEFNRVAPGQPPYKSFMEKIHLTVPGQIKLGSRQSEDHQEAISRPSRELNSKPGRSQELVNRKKEISSKSTKRSNLTIRPHLSPLSSEAFQKPALEHHRSATDLWRRAIRLEAQERRSSSNRLSTPNPDHPRSTSPNQSLRPTPAPQKGGSTGSFSTENTRREASQLTPTTDEVSPINNSKWLIQRWAAQMRPGTPHTTQGAESTASARLSSPPRSWARFPSHNREERNKNASANDQVHPRDFAIKLVSSDGQVCWATDVVQGEEKQRANTIPRSFSARLSKVVKSKIVKLMPSRHFQGEQGEVPAKGRVGSGTGHLEYPELEIKATESGYEELGVLEREINNIKSDMALEAPEGEVSRPRSSKSLGDRISALMHDTARESQHNHSDFPTFPENSAALVTPSARGESTIATDVFVTPASRLSDASIDEYAKVNLDKASAIISEQEKMIQFGNTDQQASHAGSEPWTRVCLNEPATEINILTCERGSISTPQKQQHLSEPLPNETDSMSIRRYSG</sequence>
<accession>A0ACC1RZ23</accession>
<proteinExistence type="predicted"/>
<reference evidence="1" key="1">
    <citation type="submission" date="2022-08" db="EMBL/GenBank/DDBJ databases">
        <title>Genome Sequence of Fusarium decemcellulare.</title>
        <authorList>
            <person name="Buettner E."/>
        </authorList>
    </citation>
    <scope>NUCLEOTIDE SEQUENCE</scope>
    <source>
        <strain evidence="1">Babe19</strain>
    </source>
</reference>
<keyword evidence="2" id="KW-1185">Reference proteome</keyword>
<organism evidence="1 2">
    <name type="scientific">Fusarium decemcellulare</name>
    <dbReference type="NCBI Taxonomy" id="57161"/>
    <lineage>
        <taxon>Eukaryota</taxon>
        <taxon>Fungi</taxon>
        <taxon>Dikarya</taxon>
        <taxon>Ascomycota</taxon>
        <taxon>Pezizomycotina</taxon>
        <taxon>Sordariomycetes</taxon>
        <taxon>Hypocreomycetidae</taxon>
        <taxon>Hypocreales</taxon>
        <taxon>Nectriaceae</taxon>
        <taxon>Fusarium</taxon>
        <taxon>Fusarium decemcellulare species complex</taxon>
    </lineage>
</organism>
<gene>
    <name evidence="1" type="ORF">NM208_g10102</name>
</gene>
<name>A0ACC1RZ23_9HYPO</name>